<organism evidence="7 8">
    <name type="scientific">Exaiptasia diaphana</name>
    <name type="common">Tropical sea anemone</name>
    <name type="synonym">Aiptasia pulchella</name>
    <dbReference type="NCBI Taxonomy" id="2652724"/>
    <lineage>
        <taxon>Eukaryota</taxon>
        <taxon>Metazoa</taxon>
        <taxon>Cnidaria</taxon>
        <taxon>Anthozoa</taxon>
        <taxon>Hexacorallia</taxon>
        <taxon>Actiniaria</taxon>
        <taxon>Aiptasiidae</taxon>
        <taxon>Exaiptasia</taxon>
    </lineage>
</organism>
<keyword evidence="1" id="KW-0433">Leucine-rich repeat</keyword>
<name>A0A913YK95_EXADI</name>
<protein>
    <recommendedName>
        <fullName evidence="6">NACHT domain-containing protein</fullName>
    </recommendedName>
</protein>
<keyword evidence="4" id="KW-0067">ATP-binding</keyword>
<dbReference type="PANTHER" id="PTHR24106">
    <property type="entry name" value="NACHT, LRR AND CARD DOMAINS-CONTAINING"/>
    <property type="match status" value="1"/>
</dbReference>
<accession>A0A913YK95</accession>
<sequence>MDYLKEFLLPKQFSVYGYIVAVFNVLAGVIVTFITGIKWTERRQFQCNRQGIRADMDFLTTKCFNQYSQEYSSSLPLFGFAFMSFGSLVVVCIIYSWCCVKSRVEHIEQECTRNEESPRPVAPWTRHIFLLYFLHLVVRCVIGATFALLLSTGVFPSHFPAQYVCEWNTKGTKIADSNATHFKSSLVLCQNKVAKETIYWTNLIWIMHIVLACLVLLEVCYLLARATCDRHFMRDHEFWQRYLLRNIRFPLLQEHNSLLRSQILLQTEYLEPLIPLIPSEDDNRRAIDDVYVDLAIHPSWVMHDFDMSKNRHELLDIHLNRPKTSIPINDLNELFSSESRSHDNILVIGRPGIGKTSLCSKIIREWCKGKLNQFKLVFLFRFRHLSSQRFNKLSFMKFLKEAEYSMNVDSAILQNIQDSRQSILLIFDGLDEFKHREHLIKDQSEFSSLNGLKDEMPISVLYSKLLQKKLFPGATILTTLRPNAVDSLKMLMVYFDRIVEILGFAPNNVKSFVHKFCNNALTASKIWLHIECNLNLLYLCYIPVNCWIVCSLLHDFIKKHSSSLDSLVLPTTLTDIYKGALRLFLFKHSPEFHQEMSISDYTNDTISSKFEQVLSRLGKLARKGLEEKRLVFEREEVQGLENCGFLNCMPSKENPEFVFPRASQYCFIHLTLQEFLAAREITQAVDIDKIVQLINNKAEDYNWHLVIQFIAGLLQKHAFKVSKYFEDMLCKSLIRRTDRHIVLLILRCFYELNNEEAVMKAASKLEDFTPGEIDLSQSDVTPPDCTAIMFVLRHCGTSLNSLKISDNKFGDSGCSELVKIFIMHGAFECHLTQLDFSGNEITDRGMLHLSDALKSENCHLTKLGLNRNHISDQGVLHLSDALQSENCHLGHLELSSNEITDQSVLYLSAALKSENCHLGHLELSLNEITDQGVLHLSDALKSENCHLTKLNLSDNQITDQGVLHLSDALKSENCYPLELVR</sequence>
<dbReference type="EnsemblMetazoa" id="XM_028659111.1">
    <property type="protein sequence ID" value="XP_028514912.1"/>
    <property type="gene ID" value="LOC110239289"/>
</dbReference>
<keyword evidence="5" id="KW-0812">Transmembrane</keyword>
<dbReference type="SUPFAM" id="SSF52047">
    <property type="entry name" value="RNI-like"/>
    <property type="match status" value="1"/>
</dbReference>
<dbReference type="RefSeq" id="XP_028514912.1">
    <property type="nucleotide sequence ID" value="XM_028659111.1"/>
</dbReference>
<evidence type="ECO:0000256" key="4">
    <source>
        <dbReference type="ARBA" id="ARBA00022840"/>
    </source>
</evidence>
<dbReference type="Gene3D" id="1.20.1440.80">
    <property type="entry name" value="Gap junction channel protein cysteine-rich domain"/>
    <property type="match status" value="1"/>
</dbReference>
<reference evidence="7" key="1">
    <citation type="submission" date="2022-11" db="UniProtKB">
        <authorList>
            <consortium name="EnsemblMetazoa"/>
        </authorList>
    </citation>
    <scope>IDENTIFICATION</scope>
</reference>
<keyword evidence="3" id="KW-0547">Nucleotide-binding</keyword>
<keyword evidence="8" id="KW-1185">Reference proteome</keyword>
<keyword evidence="5" id="KW-1133">Transmembrane helix</keyword>
<feature type="transmembrane region" description="Helical" evidence="5">
    <location>
        <begin position="15"/>
        <end position="37"/>
    </location>
</feature>
<evidence type="ECO:0000256" key="2">
    <source>
        <dbReference type="ARBA" id="ARBA00022737"/>
    </source>
</evidence>
<evidence type="ECO:0000256" key="1">
    <source>
        <dbReference type="ARBA" id="ARBA00022614"/>
    </source>
</evidence>
<dbReference type="InterPro" id="IPR038359">
    <property type="entry name" value="Connexin_N_sf"/>
</dbReference>
<dbReference type="OMA" id="SENCHLG"/>
<feature type="transmembrane region" description="Helical" evidence="5">
    <location>
        <begin position="129"/>
        <end position="150"/>
    </location>
</feature>
<proteinExistence type="predicted"/>
<dbReference type="Pfam" id="PF05729">
    <property type="entry name" value="NACHT"/>
    <property type="match status" value="1"/>
</dbReference>
<keyword evidence="5" id="KW-0472">Membrane</keyword>
<evidence type="ECO:0000313" key="7">
    <source>
        <dbReference type="EnsemblMetazoa" id="XP_028514912.1"/>
    </source>
</evidence>
<dbReference type="InterPro" id="IPR007111">
    <property type="entry name" value="NACHT_NTPase"/>
</dbReference>
<dbReference type="Gene3D" id="3.80.10.10">
    <property type="entry name" value="Ribonuclease Inhibitor"/>
    <property type="match status" value="1"/>
</dbReference>
<dbReference type="KEGG" id="epa:110239289"/>
<dbReference type="InterPro" id="IPR051261">
    <property type="entry name" value="NLR"/>
</dbReference>
<keyword evidence="2" id="KW-0677">Repeat</keyword>
<dbReference type="Proteomes" id="UP000887567">
    <property type="component" value="Unplaced"/>
</dbReference>
<evidence type="ECO:0000256" key="3">
    <source>
        <dbReference type="ARBA" id="ARBA00022741"/>
    </source>
</evidence>
<evidence type="ECO:0000256" key="5">
    <source>
        <dbReference type="SAM" id="Phobius"/>
    </source>
</evidence>
<dbReference type="InterPro" id="IPR027417">
    <property type="entry name" value="P-loop_NTPase"/>
</dbReference>
<dbReference type="AlphaFoldDB" id="A0A913YK95"/>
<dbReference type="GO" id="GO:0005524">
    <property type="term" value="F:ATP binding"/>
    <property type="evidence" value="ECO:0007669"/>
    <property type="project" value="UniProtKB-KW"/>
</dbReference>
<dbReference type="InterPro" id="IPR001611">
    <property type="entry name" value="Leu-rich_rpt"/>
</dbReference>
<evidence type="ECO:0000313" key="8">
    <source>
        <dbReference type="Proteomes" id="UP000887567"/>
    </source>
</evidence>
<dbReference type="GeneID" id="110239289"/>
<dbReference type="PROSITE" id="PS50837">
    <property type="entry name" value="NACHT"/>
    <property type="match status" value="1"/>
</dbReference>
<feature type="transmembrane region" description="Helical" evidence="5">
    <location>
        <begin position="77"/>
        <end position="98"/>
    </location>
</feature>
<dbReference type="Gene3D" id="3.40.50.300">
    <property type="entry name" value="P-loop containing nucleotide triphosphate hydrolases"/>
    <property type="match status" value="1"/>
</dbReference>
<dbReference type="PROSITE" id="PS51450">
    <property type="entry name" value="LRR"/>
    <property type="match status" value="1"/>
</dbReference>
<dbReference type="Pfam" id="PF13516">
    <property type="entry name" value="LRR_6"/>
    <property type="match status" value="6"/>
</dbReference>
<dbReference type="InterPro" id="IPR032675">
    <property type="entry name" value="LRR_dom_sf"/>
</dbReference>
<dbReference type="SUPFAM" id="SSF52540">
    <property type="entry name" value="P-loop containing nucleoside triphosphate hydrolases"/>
    <property type="match status" value="1"/>
</dbReference>
<dbReference type="OrthoDB" id="5982777at2759"/>
<feature type="transmembrane region" description="Helical" evidence="5">
    <location>
        <begin position="203"/>
        <end position="224"/>
    </location>
</feature>
<evidence type="ECO:0000259" key="6">
    <source>
        <dbReference type="PROSITE" id="PS50837"/>
    </source>
</evidence>
<feature type="domain" description="NACHT" evidence="6">
    <location>
        <begin position="343"/>
        <end position="484"/>
    </location>
</feature>
<dbReference type="SMART" id="SM00368">
    <property type="entry name" value="LRR_RI"/>
    <property type="match status" value="6"/>
</dbReference>